<evidence type="ECO:0000256" key="1">
    <source>
        <dbReference type="SAM" id="MobiDB-lite"/>
    </source>
</evidence>
<dbReference type="PANTHER" id="PTHR38111">
    <property type="entry name" value="ZN(2)-C6 FUNGAL-TYPE DOMAIN-CONTAINING PROTEIN-RELATED"/>
    <property type="match status" value="1"/>
</dbReference>
<evidence type="ECO:0008006" key="4">
    <source>
        <dbReference type="Google" id="ProtNLM"/>
    </source>
</evidence>
<dbReference type="EMBL" id="JAVRRF010000020">
    <property type="protein sequence ID" value="KAK5055555.1"/>
    <property type="molecule type" value="Genomic_DNA"/>
</dbReference>
<dbReference type="Proteomes" id="UP001345691">
    <property type="component" value="Unassembled WGS sequence"/>
</dbReference>
<keyword evidence="3" id="KW-1185">Reference proteome</keyword>
<feature type="region of interest" description="Disordered" evidence="1">
    <location>
        <begin position="1"/>
        <end position="56"/>
    </location>
</feature>
<gene>
    <name evidence="2" type="ORF">LTR69_008388</name>
</gene>
<feature type="compositionally biased region" description="Basic and acidic residues" evidence="1">
    <location>
        <begin position="10"/>
        <end position="20"/>
    </location>
</feature>
<protein>
    <recommendedName>
        <fullName evidence="4">BZIP domain-containing protein</fullName>
    </recommendedName>
</protein>
<organism evidence="2 3">
    <name type="scientific">Exophiala sideris</name>
    <dbReference type="NCBI Taxonomy" id="1016849"/>
    <lineage>
        <taxon>Eukaryota</taxon>
        <taxon>Fungi</taxon>
        <taxon>Dikarya</taxon>
        <taxon>Ascomycota</taxon>
        <taxon>Pezizomycotina</taxon>
        <taxon>Eurotiomycetes</taxon>
        <taxon>Chaetothyriomycetidae</taxon>
        <taxon>Chaetothyriales</taxon>
        <taxon>Herpotrichiellaceae</taxon>
        <taxon>Exophiala</taxon>
    </lineage>
</organism>
<dbReference type="PANTHER" id="PTHR38111:SF9">
    <property type="entry name" value="ZN(2)-C6 FUNGAL-TYPE DOMAIN-CONTAINING PROTEIN"/>
    <property type="match status" value="1"/>
</dbReference>
<name>A0ABR0J3Y4_9EURO</name>
<reference evidence="2 3" key="1">
    <citation type="submission" date="2023-08" db="EMBL/GenBank/DDBJ databases">
        <title>Black Yeasts Isolated from many extreme environments.</title>
        <authorList>
            <person name="Coleine C."/>
            <person name="Stajich J.E."/>
            <person name="Selbmann L."/>
        </authorList>
    </citation>
    <scope>NUCLEOTIDE SEQUENCE [LARGE SCALE GENOMIC DNA]</scope>
    <source>
        <strain evidence="2 3">CCFEE 6328</strain>
    </source>
</reference>
<proteinExistence type="predicted"/>
<evidence type="ECO:0000313" key="2">
    <source>
        <dbReference type="EMBL" id="KAK5055555.1"/>
    </source>
</evidence>
<evidence type="ECO:0000313" key="3">
    <source>
        <dbReference type="Proteomes" id="UP001345691"/>
    </source>
</evidence>
<dbReference type="InterPro" id="IPR053178">
    <property type="entry name" value="Osmoadaptation_assoc"/>
</dbReference>
<sequence>MPIGRPRIPGTEEERAEARRAKVRANVQAFRRRQKEKKLAGLADSPRSNSSKDHSPHNAVLEVEYLQQEADTSPTFLSLEPISREPFVTSEETEPWLWAIPSEFGAKIVGTTYQDALINALQDKYLPSQTNLERIQYEPKKRFSICCSTWITSATLEMGRPETKVLMEALLAASLAIIGRDRNDEDMTLHAAYVQTRALQKLRFALTSYIEGDRTICATMLSLTALTCAMSELIANQSWDNFNRHLFGVGALIFHGGVESLSTQSAQEHFYGYRAMQAPFLFMNRQRAFLSSPEWIDFPWKKDLELAQHPLHSVLDIALKILPEIVKQDMPKKWKLSSLEERLQKAWVAVEELDEWESRLRSQHQGIIYNEISATWKGLYDHCLEFKVLSTAIAFSIYTAVRIHVAALIAGISEEILSRDSSADVYPESAVLEALRWSRMACQCLEFFHTGEMKFTGRIVTLWPLETAWEFFARAQIEHSMDVSTEMAWCRSTAERLARMGIPPFQWR</sequence>
<accession>A0ABR0J3Y4</accession>
<comment type="caution">
    <text evidence="2">The sequence shown here is derived from an EMBL/GenBank/DDBJ whole genome shotgun (WGS) entry which is preliminary data.</text>
</comment>